<organism evidence="2 3">
    <name type="scientific">Tigriopus californicus</name>
    <name type="common">Marine copepod</name>
    <dbReference type="NCBI Taxonomy" id="6832"/>
    <lineage>
        <taxon>Eukaryota</taxon>
        <taxon>Metazoa</taxon>
        <taxon>Ecdysozoa</taxon>
        <taxon>Arthropoda</taxon>
        <taxon>Crustacea</taxon>
        <taxon>Multicrustacea</taxon>
        <taxon>Hexanauplia</taxon>
        <taxon>Copepoda</taxon>
        <taxon>Harpacticoida</taxon>
        <taxon>Harpacticidae</taxon>
        <taxon>Tigriopus</taxon>
    </lineage>
</organism>
<keyword evidence="3" id="KW-1185">Reference proteome</keyword>
<accession>A0A553NE49</accession>
<dbReference type="EMBL" id="VCGU01000458">
    <property type="protein sequence ID" value="TRY63685.1"/>
    <property type="molecule type" value="Genomic_DNA"/>
</dbReference>
<protein>
    <submittedName>
        <fullName evidence="2">Uncharacterized protein</fullName>
    </submittedName>
</protein>
<gene>
    <name evidence="2" type="ORF">TCAL_13130</name>
</gene>
<evidence type="ECO:0000256" key="1">
    <source>
        <dbReference type="SAM" id="MobiDB-lite"/>
    </source>
</evidence>
<sequence>MSEDVSWSAAAQEPFTCQVSDWIRRLDSIGVFTQGHAGPCASESNGVALHRLNELTQAIELGGLPGGSEARIQMRVLILKRLRVPNDQVADLAHENWTICHRHVRALTAEYPMTSLCFACQRPGDSEGPGSVIEPLMQDALASISNQAVTGQPVCGPCQMKLSSLLDSIIASGTCLPVDLFRQCLIDQKLFPTQSPLTASTLTRMVHGPPLGDLDMLRNLVWTTISFSEAFALTSSRVPTLRWMSRNRGFSSANAWAWFDLTVRECLELFLTWKSTPRRFLRETLIEHYRRAGVIQDWSEHRICAQLCLGIFEKVENLYVMSVDNEKKTGFWSKMKIFLSLRLAQVIYVPKDAEESDSLMSVIYQEDRDDSRPTTLCLSCPDLECQSCRELVERPYFSAHRRISNPPPEEDTRLSVFFTCQFNPTEPNLISQSGRIPSLRLLAVGLNQKTKPKVSPKMQQQVTIALVLDFFLTYSANEPKKRSSHQCHLLYMDFRYRQLFCSTSKERFLDKVISVRARIEQLTKVSQNGTAQTIEGVAKKLRKLLLTPFSCSEPIDEPSRQGFLISTLPSLGLSFSANGFLKTEYLCCSCATLACTGTCLIPLVPLNATLTCCDRNQPPLIPIHVSKMEPLLNKRSNPNETSHETEKVMLHNHVISNGANNQRPSFYSRSAELVQMYLNPCDLNGILEYLNCQPLEDSVSWQVSRITDDEILFQRKDKEVRAELQNIESSYTKCCFRGNALSAFEDEILPSLLKVTSSYLVSDGDLELFKHIPNHVKQTYPTLTNGHYPKMETQDHFVSEEDVKIETLDFHSMVEDHLSLGDLTDQLIPENTDDPGFRLSVSPNPKNHTPFEDGFSRGCDTPPPPLEDSIAHHSFLGKLEEWHENCDDHPQDNRLNQCPKGEQLMLVVPPIMKKPKVEPVVSIHSSTDSVKMNDQVVNFTLSKTDNKKAIGQHAVVCKIGRFACPICGTIYRLNQPYGKHVANRDCTKTKHEKRTPSRDEFTLLYVMIHPGREGTDSTIGYGRVPSLRLLCRGIQMNSPCIPPSRLPPLTNKECLEINFSLKRSDKAFEREERWKYLTQRHIFHHIGNCVMFLNLGNNVLKVVDMLEKKIKAAKAKSNLPLVQQWNDKLTTYLGIPFHDNLNIAKVGKFKAYEYPSFEGASVKVLCLNCPQNDCYGCAEMGSGRTATSKKTSTQPGANKKKKKKLVLKRGNKHQRDYYAAVGVWKTKAKLKEARQSVGQVLGYRRVATYSEVINHELKLRAALQGGCGPSNVPKSLLAASTTTSAKPGPKSKKTRTNKVRSKPSLGGSPASVTNGGGSVLAPPDGHGHEVSIINSLSNDDRQEKRQSQRHNQYEQDPEQHIQGLDQHIYGHHNHQYEYASDNGTDDYSHVFMEQAPPLMSHPSSNLSNELHRTNSLNASNQQSSISHNHVMPSWMSSSPYNDHFEQPETRFQNVGMDTNECILPD</sequence>
<evidence type="ECO:0000313" key="2">
    <source>
        <dbReference type="EMBL" id="TRY63685.1"/>
    </source>
</evidence>
<dbReference type="OrthoDB" id="5876800at2759"/>
<comment type="caution">
    <text evidence="2">The sequence shown here is derived from an EMBL/GenBank/DDBJ whole genome shotgun (WGS) entry which is preliminary data.</text>
</comment>
<feature type="region of interest" description="Disordered" evidence="1">
    <location>
        <begin position="1280"/>
        <end position="1357"/>
    </location>
</feature>
<name>A0A553NE49_TIGCA</name>
<dbReference type="Proteomes" id="UP000318571">
    <property type="component" value="Chromosome 10"/>
</dbReference>
<feature type="compositionally biased region" description="Basic and acidic residues" evidence="1">
    <location>
        <begin position="1338"/>
        <end position="1357"/>
    </location>
</feature>
<feature type="compositionally biased region" description="Basic residues" evidence="1">
    <location>
        <begin position="1289"/>
        <end position="1301"/>
    </location>
</feature>
<evidence type="ECO:0000313" key="3">
    <source>
        <dbReference type="Proteomes" id="UP000318571"/>
    </source>
</evidence>
<proteinExistence type="predicted"/>
<reference evidence="2 3" key="1">
    <citation type="journal article" date="2018" name="Nat. Ecol. Evol.">
        <title>Genomic signatures of mitonuclear coevolution across populations of Tigriopus californicus.</title>
        <authorList>
            <person name="Barreto F.S."/>
            <person name="Watson E.T."/>
            <person name="Lima T.G."/>
            <person name="Willett C.S."/>
            <person name="Edmands S."/>
            <person name="Li W."/>
            <person name="Burton R.S."/>
        </authorList>
    </citation>
    <scope>NUCLEOTIDE SEQUENCE [LARGE SCALE GENOMIC DNA]</scope>
    <source>
        <strain evidence="2 3">San Diego</strain>
    </source>
</reference>